<gene>
    <name evidence="3" type="ORF">DP120_05095</name>
</gene>
<evidence type="ECO:0000256" key="1">
    <source>
        <dbReference type="PIRSR" id="PIRSR021331-1"/>
    </source>
</evidence>
<dbReference type="Proteomes" id="UP000251002">
    <property type="component" value="Unassembled WGS sequence"/>
</dbReference>
<dbReference type="PIRSF" id="PIRSF021331">
    <property type="entry name" value="YkoF"/>
    <property type="match status" value="1"/>
</dbReference>
<dbReference type="Pfam" id="PF07615">
    <property type="entry name" value="Ykof"/>
    <property type="match status" value="2"/>
</dbReference>
<name>A0A365L0Q2_9BACL</name>
<reference evidence="3 4" key="1">
    <citation type="submission" date="2018-06" db="EMBL/GenBank/DDBJ databases">
        <title>The draft genome sequences of strains SCU63 and S1.</title>
        <authorList>
            <person name="Gan L."/>
        </authorList>
    </citation>
    <scope>NUCLEOTIDE SEQUENCE [LARGE SCALE GENOMIC DNA]</scope>
    <source>
        <strain evidence="3 4">SCU63</strain>
    </source>
</reference>
<evidence type="ECO:0000259" key="2">
    <source>
        <dbReference type="Pfam" id="PF07615"/>
    </source>
</evidence>
<comment type="caution">
    <text evidence="3">The sequence shown here is derived from an EMBL/GenBank/DDBJ whole genome shotgun (WGS) entry which is preliminary data.</text>
</comment>
<dbReference type="EMBL" id="QLZR01000002">
    <property type="protein sequence ID" value="RAZ78996.1"/>
    <property type="molecule type" value="Genomic_DNA"/>
</dbReference>
<proteinExistence type="predicted"/>
<feature type="domain" description="Thiamin/hydroxymethyl pyrimidine-binding YkoF putative" evidence="2">
    <location>
        <begin position="11"/>
        <end position="90"/>
    </location>
</feature>
<evidence type="ECO:0000313" key="3">
    <source>
        <dbReference type="EMBL" id="RAZ78996.1"/>
    </source>
</evidence>
<organism evidence="3 4">
    <name type="scientific">Planococcus halotolerans</name>
    <dbReference type="NCBI Taxonomy" id="2233542"/>
    <lineage>
        <taxon>Bacteria</taxon>
        <taxon>Bacillati</taxon>
        <taxon>Bacillota</taxon>
        <taxon>Bacilli</taxon>
        <taxon>Bacillales</taxon>
        <taxon>Caryophanaceae</taxon>
        <taxon>Planococcus</taxon>
    </lineage>
</organism>
<dbReference type="Gene3D" id="3.30.70.930">
    <property type="match status" value="2"/>
</dbReference>
<dbReference type="GO" id="GO:0030975">
    <property type="term" value="F:thiamine binding"/>
    <property type="evidence" value="ECO:0007669"/>
    <property type="project" value="InterPro"/>
</dbReference>
<dbReference type="InterPro" id="IPR029756">
    <property type="entry name" value="MTH1187/YkoF-like"/>
</dbReference>
<evidence type="ECO:0000313" key="4">
    <source>
        <dbReference type="Proteomes" id="UP000251002"/>
    </source>
</evidence>
<sequence length="203" mass="22437">MEPLQCGTSPIVGFRFTLNPMSGDFIKIIKGALNDTDTSNVWMHTDDVSTVIRGKQIHVFNVAKALTLHAAKTGEHVALNGTFSIGCPGDTSGDVYLDKDDELLNTDNTKQYVSSQFALYPMNNPDYMSVIYREVERAKEHGVWNDSMHYASGIHGDIHDVFAFFEESFTHARSDEHRHLVMTVSMSINSPSHAKADGGKADA</sequence>
<dbReference type="SUPFAM" id="SSF89957">
    <property type="entry name" value="MTH1187/YkoF-like"/>
    <property type="match status" value="1"/>
</dbReference>
<dbReference type="InterPro" id="IPR011522">
    <property type="entry name" value="Thiamin/HMP-bd_put_YkoF"/>
</dbReference>
<dbReference type="InterPro" id="IPR015835">
    <property type="entry name" value="HMP/thiamine-bd"/>
</dbReference>
<feature type="binding site" evidence="1">
    <location>
        <position position="18"/>
    </location>
    <ligand>
        <name>thiamine</name>
        <dbReference type="ChEBI" id="CHEBI:18385"/>
    </ligand>
</feature>
<feature type="domain" description="Thiamin/hydroxymethyl pyrimidine-binding YkoF putative" evidence="2">
    <location>
        <begin position="114"/>
        <end position="192"/>
    </location>
</feature>
<accession>A0A365L0Q2</accession>
<dbReference type="AlphaFoldDB" id="A0A365L0Q2"/>
<dbReference type="RefSeq" id="WP_112222508.1">
    <property type="nucleotide sequence ID" value="NZ_CP196859.1"/>
</dbReference>
<keyword evidence="4" id="KW-1185">Reference proteome</keyword>
<protein>
    <submittedName>
        <fullName evidence="3">Thiamine-binding protein</fullName>
    </submittedName>
</protein>
<feature type="binding site" evidence="1">
    <location>
        <position position="50"/>
    </location>
    <ligand>
        <name>thiamine</name>
        <dbReference type="ChEBI" id="CHEBI:18385"/>
    </ligand>
</feature>